<sequence length="457" mass="52518">MSGRYNIKKPDSSVRDKKLETLYAQVKKFDQELDSVRKQIDGNKVSDQTQNATQKLRDQLKEIRKTQSDLKGRRQQIHDKIKQLEEQVRRQNTEVDEKLGKKTRYQSIAEIKQRLEQIDEEMSSGDLSLVEEKVCVKEMQSLNKLIRDMQQVEPIKKSISDDKNTIAELKQELGTLNASEISAQYESIQAELNKMQSKNQVIHDQKSKLFVKKAAIMSKRDEIYSQIKKVKADFGNELKTFRKKVQEERLKREEEQQLSVLMEDKEEKVCKLKEKLIHAKKPAFMNEISCIETALFVLDPTFVKPAANNIDFPGSEPVKPVKKVENQGLVKIVKEKEDYFPPSAKSKKNRKKASNGTASGSSSKFSLEPTLIAILADLEVPVPMSKDDVPATVEQLKKKYDDFLSRQEEQTEKNVAEATAQLEKLELEYAAKENQLRKELEEKREREAAEAETAGEK</sequence>
<dbReference type="AlphaFoldDB" id="A0A120K1Q4"/>
<dbReference type="GeneID" id="28722827"/>
<dbReference type="OrthoDB" id="2195113at2759"/>
<keyword evidence="4" id="KW-1185">Reference proteome</keyword>
<dbReference type="PANTHER" id="PTHR31027:SF2">
    <property type="entry name" value="LEBERCILIN DOMAIN-CONTAINING PROTEIN"/>
    <property type="match status" value="1"/>
</dbReference>
<proteinExistence type="predicted"/>
<dbReference type="PANTHER" id="PTHR31027">
    <property type="entry name" value="NUCLEAR SEGREGATION PROTEIN BFR1"/>
    <property type="match status" value="1"/>
</dbReference>
<dbReference type="GO" id="GO:0008298">
    <property type="term" value="P:intracellular mRNA localization"/>
    <property type="evidence" value="ECO:0007669"/>
    <property type="project" value="TreeGrafter"/>
</dbReference>
<feature type="region of interest" description="Disordered" evidence="2">
    <location>
        <begin position="438"/>
        <end position="457"/>
    </location>
</feature>
<evidence type="ECO:0000313" key="3">
    <source>
        <dbReference type="EMBL" id="AMD19622.1"/>
    </source>
</evidence>
<dbReference type="EMBL" id="CP014243">
    <property type="protein sequence ID" value="AMD19622.1"/>
    <property type="molecule type" value="Genomic_DNA"/>
</dbReference>
<dbReference type="GO" id="GO:0005783">
    <property type="term" value="C:endoplasmic reticulum"/>
    <property type="evidence" value="ECO:0007669"/>
    <property type="project" value="TreeGrafter"/>
</dbReference>
<feature type="coiled-coil region" evidence="1">
    <location>
        <begin position="19"/>
        <end position="101"/>
    </location>
</feature>
<evidence type="ECO:0000313" key="4">
    <source>
        <dbReference type="Proteomes" id="UP000243052"/>
    </source>
</evidence>
<dbReference type="STRING" id="45286.A0A120K1Q4"/>
<accession>A0A120K1Q4</accession>
<organism evidence="3 4">
    <name type="scientific">Eremothecium sinecaudum</name>
    <dbReference type="NCBI Taxonomy" id="45286"/>
    <lineage>
        <taxon>Eukaryota</taxon>
        <taxon>Fungi</taxon>
        <taxon>Dikarya</taxon>
        <taxon>Ascomycota</taxon>
        <taxon>Saccharomycotina</taxon>
        <taxon>Saccharomycetes</taxon>
        <taxon>Saccharomycetales</taxon>
        <taxon>Saccharomycetaceae</taxon>
        <taxon>Eremothecium</taxon>
    </lineage>
</organism>
<dbReference type="InterPro" id="IPR039604">
    <property type="entry name" value="Bfr1"/>
</dbReference>
<dbReference type="GO" id="GO:0003729">
    <property type="term" value="F:mRNA binding"/>
    <property type="evidence" value="ECO:0007669"/>
    <property type="project" value="TreeGrafter"/>
</dbReference>
<protein>
    <submittedName>
        <fullName evidence="3">HCL529Wp</fullName>
    </submittedName>
</protein>
<name>A0A120K1Q4_9SACH</name>
<dbReference type="RefSeq" id="XP_017986618.1">
    <property type="nucleotide sequence ID" value="XM_018131494.1"/>
</dbReference>
<feature type="coiled-coil region" evidence="1">
    <location>
        <begin position="178"/>
        <end position="205"/>
    </location>
</feature>
<reference evidence="3 4" key="1">
    <citation type="submission" date="2016-01" db="EMBL/GenBank/DDBJ databases">
        <title>Genome sequence of the yeast Holleya sinecauda.</title>
        <authorList>
            <person name="Dietrich F.S."/>
        </authorList>
    </citation>
    <scope>NUCLEOTIDE SEQUENCE [LARGE SCALE GENOMIC DNA]</scope>
    <source>
        <strain evidence="3 4">ATCC 58844</strain>
    </source>
</reference>
<evidence type="ECO:0000256" key="1">
    <source>
        <dbReference type="SAM" id="Coils"/>
    </source>
</evidence>
<gene>
    <name evidence="3" type="ORF">AW171_hschr31463</name>
</gene>
<dbReference type="GO" id="GO:1990904">
    <property type="term" value="C:ribonucleoprotein complex"/>
    <property type="evidence" value="ECO:0007669"/>
    <property type="project" value="TreeGrafter"/>
</dbReference>
<feature type="region of interest" description="Disordered" evidence="2">
    <location>
        <begin position="341"/>
        <end position="363"/>
    </location>
</feature>
<dbReference type="GO" id="GO:0042175">
    <property type="term" value="C:nuclear outer membrane-endoplasmic reticulum membrane network"/>
    <property type="evidence" value="ECO:0007669"/>
    <property type="project" value="TreeGrafter"/>
</dbReference>
<keyword evidence="1" id="KW-0175">Coiled coil</keyword>
<dbReference type="Proteomes" id="UP000243052">
    <property type="component" value="Chromosome iii"/>
</dbReference>
<evidence type="ECO:0000256" key="2">
    <source>
        <dbReference type="SAM" id="MobiDB-lite"/>
    </source>
</evidence>